<dbReference type="AlphaFoldDB" id="F4PUC0"/>
<dbReference type="InterPro" id="IPR052050">
    <property type="entry name" value="SecEffector_AnkRepeat"/>
</dbReference>
<dbReference type="OrthoDB" id="76773at2759"/>
<dbReference type="RefSeq" id="XP_004359685.1">
    <property type="nucleotide sequence ID" value="XM_004359628.1"/>
</dbReference>
<dbReference type="InterPro" id="IPR036770">
    <property type="entry name" value="Ankyrin_rpt-contain_sf"/>
</dbReference>
<evidence type="ECO:0008006" key="3">
    <source>
        <dbReference type="Google" id="ProtNLM"/>
    </source>
</evidence>
<proteinExistence type="predicted"/>
<reference evidence="2" key="1">
    <citation type="journal article" date="2011" name="Genome Res.">
        <title>Phylogeny-wide analysis of social amoeba genomes highlights ancient origins for complex intercellular communication.</title>
        <authorList>
            <person name="Heidel A.J."/>
            <person name="Lawal H.M."/>
            <person name="Felder M."/>
            <person name="Schilde C."/>
            <person name="Helps N.R."/>
            <person name="Tunggal B."/>
            <person name="Rivero F."/>
            <person name="John U."/>
            <person name="Schleicher M."/>
            <person name="Eichinger L."/>
            <person name="Platzer M."/>
            <person name="Noegel A.A."/>
            <person name="Schaap P."/>
            <person name="Gloeckner G."/>
        </authorList>
    </citation>
    <scope>NUCLEOTIDE SEQUENCE [LARGE SCALE GENOMIC DNA]</scope>
    <source>
        <strain evidence="2">SH3</strain>
    </source>
</reference>
<evidence type="ECO:0000313" key="1">
    <source>
        <dbReference type="EMBL" id="EGG21835.1"/>
    </source>
</evidence>
<dbReference type="Gene3D" id="1.25.40.20">
    <property type="entry name" value="Ankyrin repeat-containing domain"/>
    <property type="match status" value="1"/>
</dbReference>
<dbReference type="EMBL" id="GL883010">
    <property type="protein sequence ID" value="EGG21835.1"/>
    <property type="molecule type" value="Genomic_DNA"/>
</dbReference>
<accession>F4PUC0</accession>
<dbReference type="Proteomes" id="UP000007797">
    <property type="component" value="Unassembled WGS sequence"/>
</dbReference>
<organism evidence="1 2">
    <name type="scientific">Cavenderia fasciculata</name>
    <name type="common">Slime mold</name>
    <name type="synonym">Dictyostelium fasciculatum</name>
    <dbReference type="NCBI Taxonomy" id="261658"/>
    <lineage>
        <taxon>Eukaryota</taxon>
        <taxon>Amoebozoa</taxon>
        <taxon>Evosea</taxon>
        <taxon>Eumycetozoa</taxon>
        <taxon>Dictyostelia</taxon>
        <taxon>Acytosteliales</taxon>
        <taxon>Cavenderiaceae</taxon>
        <taxon>Cavenderia</taxon>
    </lineage>
</organism>
<dbReference type="GeneID" id="14873508"/>
<dbReference type="KEGG" id="dfa:DFA_01721"/>
<evidence type="ECO:0000313" key="2">
    <source>
        <dbReference type="Proteomes" id="UP000007797"/>
    </source>
</evidence>
<dbReference type="InterPro" id="IPR002110">
    <property type="entry name" value="Ankyrin_rpt"/>
</dbReference>
<dbReference type="Pfam" id="PF13637">
    <property type="entry name" value="Ank_4"/>
    <property type="match status" value="1"/>
</dbReference>
<dbReference type="PANTHER" id="PTHR46586:SF3">
    <property type="entry name" value="ANKYRIN REPEAT-CONTAINING PROTEIN"/>
    <property type="match status" value="1"/>
</dbReference>
<protein>
    <recommendedName>
        <fullName evidence="3">Ankyrin repeat-containing protein</fullName>
    </recommendedName>
</protein>
<dbReference type="OMA" id="MTCTERA"/>
<dbReference type="PANTHER" id="PTHR46586">
    <property type="entry name" value="ANKYRIN REPEAT-CONTAINING PROTEIN"/>
    <property type="match status" value="1"/>
</dbReference>
<name>F4PUC0_CACFS</name>
<keyword evidence="2" id="KW-1185">Reference proteome</keyword>
<sequence>MTCTERAMDTASSGGFLDIVMFLHENRTEGCTTKAMDDSAAHGHLDIVKFLHENRTEGCSSCAFNSAAQNGFLDTVKFLHKYYPDLNCSAKALYYNASDMVQFHDVLEFLLTNKMTFASHITTKILIEYKYQHYYECHSLLKKHFISLNQSKK</sequence>
<gene>
    <name evidence="1" type="ORF">DFA_01721</name>
</gene>
<dbReference type="SUPFAM" id="SSF48403">
    <property type="entry name" value="Ankyrin repeat"/>
    <property type="match status" value="1"/>
</dbReference>